<sequence>MSALMKFLHIAAAITWLGGAGFMLFALRAAAAEQLAPPQRLPLITQVLRRFFAMVWPAIAILLVTGLAMLLRVGTKNAPMGWHLMFGIGLLMFALFGHLYFGPFRRLKLAVTASDWPEGGRRVGQIASLAMINLVLGALAIAAVIFLV</sequence>
<comment type="caution">
    <text evidence="3">The sequence shown here is derived from an EMBL/GenBank/DDBJ whole genome shotgun (WGS) entry which is preliminary data.</text>
</comment>
<protein>
    <submittedName>
        <fullName evidence="3">CopD family protein</fullName>
    </submittedName>
</protein>
<feature type="transmembrane region" description="Helical" evidence="1">
    <location>
        <begin position="126"/>
        <end position="147"/>
    </location>
</feature>
<gene>
    <name evidence="3" type="ORF">ACFQND_16190</name>
</gene>
<keyword evidence="1" id="KW-0812">Transmembrane</keyword>
<dbReference type="EMBL" id="JBHSRS010000080">
    <property type="protein sequence ID" value="MFC6282767.1"/>
    <property type="molecule type" value="Genomic_DNA"/>
</dbReference>
<evidence type="ECO:0000256" key="1">
    <source>
        <dbReference type="SAM" id="Phobius"/>
    </source>
</evidence>
<dbReference type="Proteomes" id="UP001596270">
    <property type="component" value="Unassembled WGS sequence"/>
</dbReference>
<reference evidence="4" key="1">
    <citation type="journal article" date="2019" name="Int. J. Syst. Evol. Microbiol.">
        <title>The Global Catalogue of Microorganisms (GCM) 10K type strain sequencing project: providing services to taxonomists for standard genome sequencing and annotation.</title>
        <authorList>
            <consortium name="The Broad Institute Genomics Platform"/>
            <consortium name="The Broad Institute Genome Sequencing Center for Infectious Disease"/>
            <person name="Wu L."/>
            <person name="Ma J."/>
        </authorList>
    </citation>
    <scope>NUCLEOTIDE SEQUENCE [LARGE SCALE GENOMIC DNA]</scope>
    <source>
        <strain evidence="4">CCUG 39402</strain>
    </source>
</reference>
<evidence type="ECO:0000313" key="4">
    <source>
        <dbReference type="Proteomes" id="UP001596270"/>
    </source>
</evidence>
<keyword evidence="1" id="KW-1133">Transmembrane helix</keyword>
<keyword evidence="4" id="KW-1185">Reference proteome</keyword>
<evidence type="ECO:0000313" key="3">
    <source>
        <dbReference type="EMBL" id="MFC6282767.1"/>
    </source>
</evidence>
<proteinExistence type="predicted"/>
<evidence type="ECO:0000259" key="2">
    <source>
        <dbReference type="Pfam" id="PF05425"/>
    </source>
</evidence>
<feature type="domain" description="Copper resistance protein D" evidence="2">
    <location>
        <begin position="46"/>
        <end position="147"/>
    </location>
</feature>
<dbReference type="Pfam" id="PF05425">
    <property type="entry name" value="CopD"/>
    <property type="match status" value="1"/>
</dbReference>
<keyword evidence="1" id="KW-0472">Membrane</keyword>
<feature type="transmembrane region" description="Helical" evidence="1">
    <location>
        <begin position="51"/>
        <end position="70"/>
    </location>
</feature>
<dbReference type="RefSeq" id="WP_371439272.1">
    <property type="nucleotide sequence ID" value="NZ_JBHSRS010000080.1"/>
</dbReference>
<name>A0ABW1U1B3_9BURK</name>
<feature type="transmembrane region" description="Helical" evidence="1">
    <location>
        <begin position="82"/>
        <end position="101"/>
    </location>
</feature>
<organism evidence="3 4">
    <name type="scientific">Polaromonas aquatica</name>
    <dbReference type="NCBI Taxonomy" id="332657"/>
    <lineage>
        <taxon>Bacteria</taxon>
        <taxon>Pseudomonadati</taxon>
        <taxon>Pseudomonadota</taxon>
        <taxon>Betaproteobacteria</taxon>
        <taxon>Burkholderiales</taxon>
        <taxon>Comamonadaceae</taxon>
        <taxon>Polaromonas</taxon>
    </lineage>
</organism>
<dbReference type="InterPro" id="IPR008457">
    <property type="entry name" value="Cu-R_CopD_dom"/>
</dbReference>
<accession>A0ABW1U1B3</accession>